<proteinExistence type="predicted"/>
<evidence type="ECO:0000313" key="3">
    <source>
        <dbReference type="Proteomes" id="UP000787672"/>
    </source>
</evidence>
<feature type="transmembrane region" description="Helical" evidence="1">
    <location>
        <begin position="161"/>
        <end position="178"/>
    </location>
</feature>
<gene>
    <name evidence="2" type="ORF">KQI82_07445</name>
</gene>
<sequence>MLEQTMKIANSLEMWLCCAPLILLIFVQAYIFWRLGMKYKREFSISPQDVSRSMRSGLICTIGPALSVFIAGLGLITGIGGPLTLSRLSVIGNSMYESFAAQFAAQAVGTTLGAADFSPQAFTACIFVMNLGGIAMLVLPTIFVRPVSMATTKAAKSGNSLVMRVLGISAALGSFGYTSLNYFGGSQKTLLTELQPKYVVSVMLGAASMAAFSILAKKKNIKWLREWSLAFSLIVGAVATVFVG</sequence>
<accession>A0ABS6F8X6</accession>
<keyword evidence="1" id="KW-1133">Transmembrane helix</keyword>
<keyword evidence="1" id="KW-0812">Transmembrane</keyword>
<reference evidence="2 3" key="1">
    <citation type="submission" date="2021-06" db="EMBL/GenBank/DDBJ databases">
        <authorList>
            <person name="Sun Q."/>
            <person name="Li D."/>
        </authorList>
    </citation>
    <scope>NUCLEOTIDE SEQUENCE [LARGE SCALE GENOMIC DNA]</scope>
    <source>
        <strain evidence="2 3">MSJ-2</strain>
    </source>
</reference>
<feature type="transmembrane region" description="Helical" evidence="1">
    <location>
        <begin position="227"/>
        <end position="243"/>
    </location>
</feature>
<comment type="caution">
    <text evidence="2">The sequence shown here is derived from an EMBL/GenBank/DDBJ whole genome shotgun (WGS) entry which is preliminary data.</text>
</comment>
<feature type="transmembrane region" description="Helical" evidence="1">
    <location>
        <begin position="12"/>
        <end position="35"/>
    </location>
</feature>
<organism evidence="2 3">
    <name type="scientific">Dysosmobacter acutus</name>
    <dbReference type="NCBI Taxonomy" id="2841504"/>
    <lineage>
        <taxon>Bacteria</taxon>
        <taxon>Bacillati</taxon>
        <taxon>Bacillota</taxon>
        <taxon>Clostridia</taxon>
        <taxon>Eubacteriales</taxon>
        <taxon>Oscillospiraceae</taxon>
        <taxon>Dysosmobacter</taxon>
    </lineage>
</organism>
<dbReference type="Proteomes" id="UP000787672">
    <property type="component" value="Unassembled WGS sequence"/>
</dbReference>
<keyword evidence="1" id="KW-0472">Membrane</keyword>
<dbReference type="Pfam" id="PF16481">
    <property type="entry name" value="DUF5058"/>
    <property type="match status" value="1"/>
</dbReference>
<name>A0ABS6F8X6_9FIRM</name>
<dbReference type="RefSeq" id="WP_216632197.1">
    <property type="nucleotide sequence ID" value="NZ_JAHLQN010000001.1"/>
</dbReference>
<keyword evidence="3" id="KW-1185">Reference proteome</keyword>
<feature type="transmembrane region" description="Helical" evidence="1">
    <location>
        <begin position="56"/>
        <end position="79"/>
    </location>
</feature>
<dbReference type="InterPro" id="IPR032479">
    <property type="entry name" value="DUF5058"/>
</dbReference>
<feature type="transmembrane region" description="Helical" evidence="1">
    <location>
        <begin position="198"/>
        <end position="215"/>
    </location>
</feature>
<dbReference type="EMBL" id="JAHLQN010000001">
    <property type="protein sequence ID" value="MBU5626747.1"/>
    <property type="molecule type" value="Genomic_DNA"/>
</dbReference>
<evidence type="ECO:0000313" key="2">
    <source>
        <dbReference type="EMBL" id="MBU5626747.1"/>
    </source>
</evidence>
<evidence type="ECO:0000256" key="1">
    <source>
        <dbReference type="SAM" id="Phobius"/>
    </source>
</evidence>
<feature type="transmembrane region" description="Helical" evidence="1">
    <location>
        <begin position="121"/>
        <end position="140"/>
    </location>
</feature>
<protein>
    <submittedName>
        <fullName evidence="2">DUF5058 family protein</fullName>
    </submittedName>
</protein>